<evidence type="ECO:0000313" key="1">
    <source>
        <dbReference type="EMBL" id="KAK7406916.1"/>
    </source>
</evidence>
<proteinExistence type="predicted"/>
<comment type="caution">
    <text evidence="1">The sequence shown here is derived from an EMBL/GenBank/DDBJ whole genome shotgun (WGS) entry which is preliminary data.</text>
</comment>
<dbReference type="Proteomes" id="UP001386955">
    <property type="component" value="Unassembled WGS sequence"/>
</dbReference>
<keyword evidence="2" id="KW-1185">Reference proteome</keyword>
<evidence type="ECO:0000313" key="2">
    <source>
        <dbReference type="Proteomes" id="UP001386955"/>
    </source>
</evidence>
<sequence length="113" mass="13523">MVVRDMGLAIKIPNARIWCEIFVHLVSIFVMELCLNKSIDFFFRLHDIQNLVLHPILQCPMINYTFSYKKSTRLFVPYTCNSNLPVCKNWVQYIQKKGFILEHEFKYIIMNFV</sequence>
<organism evidence="1 2">
    <name type="scientific">Psophocarpus tetragonolobus</name>
    <name type="common">Winged bean</name>
    <name type="synonym">Dolichos tetragonolobus</name>
    <dbReference type="NCBI Taxonomy" id="3891"/>
    <lineage>
        <taxon>Eukaryota</taxon>
        <taxon>Viridiplantae</taxon>
        <taxon>Streptophyta</taxon>
        <taxon>Embryophyta</taxon>
        <taxon>Tracheophyta</taxon>
        <taxon>Spermatophyta</taxon>
        <taxon>Magnoliopsida</taxon>
        <taxon>eudicotyledons</taxon>
        <taxon>Gunneridae</taxon>
        <taxon>Pentapetalae</taxon>
        <taxon>rosids</taxon>
        <taxon>fabids</taxon>
        <taxon>Fabales</taxon>
        <taxon>Fabaceae</taxon>
        <taxon>Papilionoideae</taxon>
        <taxon>50 kb inversion clade</taxon>
        <taxon>NPAAA clade</taxon>
        <taxon>indigoferoid/millettioid clade</taxon>
        <taxon>Phaseoleae</taxon>
        <taxon>Psophocarpus</taxon>
    </lineage>
</organism>
<dbReference type="AlphaFoldDB" id="A0AAN9SVE2"/>
<gene>
    <name evidence="1" type="ORF">VNO78_08552</name>
</gene>
<dbReference type="EMBL" id="JAYMYS010000002">
    <property type="protein sequence ID" value="KAK7406916.1"/>
    <property type="molecule type" value="Genomic_DNA"/>
</dbReference>
<protein>
    <submittedName>
        <fullName evidence="1">Uncharacterized protein</fullName>
    </submittedName>
</protein>
<accession>A0AAN9SVE2</accession>
<name>A0AAN9SVE2_PSOTE</name>
<reference evidence="1 2" key="1">
    <citation type="submission" date="2024-01" db="EMBL/GenBank/DDBJ databases">
        <title>The genomes of 5 underutilized Papilionoideae crops provide insights into root nodulation and disease resistanc.</title>
        <authorList>
            <person name="Jiang F."/>
        </authorList>
    </citation>
    <scope>NUCLEOTIDE SEQUENCE [LARGE SCALE GENOMIC DNA]</scope>
    <source>
        <strain evidence="1">DUOXIRENSHENG_FW03</strain>
        <tissue evidence="1">Leaves</tissue>
    </source>
</reference>